<reference evidence="3" key="1">
    <citation type="journal article" date="2019" name="Int. J. Syst. Evol. Microbiol.">
        <title>The Global Catalogue of Microorganisms (GCM) 10K type strain sequencing project: providing services to taxonomists for standard genome sequencing and annotation.</title>
        <authorList>
            <consortium name="The Broad Institute Genomics Platform"/>
            <consortium name="The Broad Institute Genome Sequencing Center for Infectious Disease"/>
            <person name="Wu L."/>
            <person name="Ma J."/>
        </authorList>
    </citation>
    <scope>NUCLEOTIDE SEQUENCE [LARGE SCALE GENOMIC DNA]</scope>
    <source>
        <strain evidence="3">JCM 17452</strain>
    </source>
</reference>
<organism evidence="2 3">
    <name type="scientific">Hyunsoonleella aestuarii</name>
    <dbReference type="NCBI Taxonomy" id="912802"/>
    <lineage>
        <taxon>Bacteria</taxon>
        <taxon>Pseudomonadati</taxon>
        <taxon>Bacteroidota</taxon>
        <taxon>Flavobacteriia</taxon>
        <taxon>Flavobacteriales</taxon>
        <taxon>Flavobacteriaceae</taxon>
    </lineage>
</organism>
<dbReference type="RefSeq" id="WP_139001237.1">
    <property type="nucleotide sequence ID" value="NZ_BAABAV010000001.1"/>
</dbReference>
<comment type="caution">
    <text evidence="2">The sequence shown here is derived from an EMBL/GenBank/DDBJ whole genome shotgun (WGS) entry which is preliminary data.</text>
</comment>
<feature type="signal peptide" evidence="1">
    <location>
        <begin position="1"/>
        <end position="21"/>
    </location>
</feature>
<dbReference type="Proteomes" id="UP001500027">
    <property type="component" value="Unassembled WGS sequence"/>
</dbReference>
<name>A0ABP8E9P2_9FLAO</name>
<evidence type="ECO:0000313" key="2">
    <source>
        <dbReference type="EMBL" id="GAA4268826.1"/>
    </source>
</evidence>
<sequence>MKKIALSTFFAGLLLFNSCSSSDDENKPLEECQTCNLEILGESITSEICDNGDGTITLTTLGQEEVEELDEGVTFAQFIAAFEEFGATCN</sequence>
<evidence type="ECO:0000313" key="3">
    <source>
        <dbReference type="Proteomes" id="UP001500027"/>
    </source>
</evidence>
<proteinExistence type="predicted"/>
<feature type="chain" id="PRO_5047436803" evidence="1">
    <location>
        <begin position="22"/>
        <end position="90"/>
    </location>
</feature>
<keyword evidence="1" id="KW-0732">Signal</keyword>
<dbReference type="EMBL" id="BAABAV010000001">
    <property type="protein sequence ID" value="GAA4268826.1"/>
    <property type="molecule type" value="Genomic_DNA"/>
</dbReference>
<keyword evidence="3" id="KW-1185">Reference proteome</keyword>
<accession>A0ABP8E9P2</accession>
<gene>
    <name evidence="2" type="ORF">GCM10022257_09270</name>
</gene>
<evidence type="ECO:0000256" key="1">
    <source>
        <dbReference type="SAM" id="SignalP"/>
    </source>
</evidence>
<protein>
    <submittedName>
        <fullName evidence="2">Uncharacterized protein</fullName>
    </submittedName>
</protein>